<accession>A0AC58TXJ5</accession>
<name>A0AC58TXJ5_TOBAC</name>
<dbReference type="RefSeq" id="XP_075101931.1">
    <property type="nucleotide sequence ID" value="XM_075245830.1"/>
</dbReference>
<evidence type="ECO:0000313" key="2">
    <source>
        <dbReference type="RefSeq" id="XP_075101931.1"/>
    </source>
</evidence>
<evidence type="ECO:0000313" key="1">
    <source>
        <dbReference type="Proteomes" id="UP000790787"/>
    </source>
</evidence>
<reference evidence="2" key="2">
    <citation type="submission" date="2025-08" db="UniProtKB">
        <authorList>
            <consortium name="RefSeq"/>
        </authorList>
    </citation>
    <scope>IDENTIFICATION</scope>
    <source>
        <tissue evidence="2">Leaf</tissue>
    </source>
</reference>
<keyword evidence="1" id="KW-1185">Reference proteome</keyword>
<protein>
    <submittedName>
        <fullName evidence="2">Uncharacterized protein LOC142177353</fullName>
    </submittedName>
</protein>
<sequence>MKVDMSKADLDQDSVRAAAASGMCGKITGSGCGQGIGAEAMSRCAKAGRNASLGHESAGQVKNGTCNAHGNAVLIRHVLLALNVHTLAAVHPTKGTIATIERYLARFFWSGQETSDRYHWSAWSKLCFPYEEGGANFRKLEDVCKAFTAKQWWRFRTTNSLWSQFVKAKYCRIYHPLISQWTAGKSHNWQAMCKLKYEVEQNILWRVGRGNSSFWYENWTNFGPLSSNLGEDVGYDNTKVNEVYKDGVWDWSCLHTQPPEAVKTWVASVHITIGQEEDDTPISTITTSGKFSVASAWNALRRRKDLAPFDSKLWHKDVPFKMSFLAWRAIHGKIATDERITRFGISLASKCCCCPSPGMIPDEEMCEHLFCQGHFAQQVWAIFAGMVGIAHINIPLRTLFANCWNHKSKNSVAAFVFQIMPPIVVWELWRSRCCSKYEMERLSVARSKCLITFNIAQLVNSHFGKLTVNNNWEDICKFFDYSLVERCITEVKWLKPHLLNSDGSCVNGNYGCGGVVRDNGGKMLMAYAIPMGQGTSNLAEVEALLFGLKWYVQQGYGLIIGETDSLLLHNCIQGIWSKPWRINSVVMEVKMLVEQKGLIIRHCFREANQVVDKMASLSHQLEEVYIFTYFDTLPRQVKGLLNVDRWQIPAFRVKKRRPSTIVYEPP</sequence>
<dbReference type="Proteomes" id="UP000790787">
    <property type="component" value="Chromosome 3"/>
</dbReference>
<reference evidence="1" key="1">
    <citation type="journal article" date="2014" name="Nat. Commun.">
        <title>The tobacco genome sequence and its comparison with those of tomato and potato.</title>
        <authorList>
            <person name="Sierro N."/>
            <person name="Battey J.N."/>
            <person name="Ouadi S."/>
            <person name="Bakaher N."/>
            <person name="Bovet L."/>
            <person name="Willig A."/>
            <person name="Goepfert S."/>
            <person name="Peitsch M.C."/>
            <person name="Ivanov N.V."/>
        </authorList>
    </citation>
    <scope>NUCLEOTIDE SEQUENCE [LARGE SCALE GENOMIC DNA]</scope>
</reference>
<proteinExistence type="predicted"/>
<gene>
    <name evidence="2" type="primary">LOC142177353</name>
</gene>
<organism evidence="1 2">
    <name type="scientific">Nicotiana tabacum</name>
    <name type="common">Common tobacco</name>
    <dbReference type="NCBI Taxonomy" id="4097"/>
    <lineage>
        <taxon>Eukaryota</taxon>
        <taxon>Viridiplantae</taxon>
        <taxon>Streptophyta</taxon>
        <taxon>Embryophyta</taxon>
        <taxon>Tracheophyta</taxon>
        <taxon>Spermatophyta</taxon>
        <taxon>Magnoliopsida</taxon>
        <taxon>eudicotyledons</taxon>
        <taxon>Gunneridae</taxon>
        <taxon>Pentapetalae</taxon>
        <taxon>asterids</taxon>
        <taxon>lamiids</taxon>
        <taxon>Solanales</taxon>
        <taxon>Solanaceae</taxon>
        <taxon>Nicotianoideae</taxon>
        <taxon>Nicotianeae</taxon>
        <taxon>Nicotiana</taxon>
    </lineage>
</organism>